<name>A0ABU5NZG1_9GAMM</name>
<dbReference type="Proteomes" id="UP001305746">
    <property type="component" value="Unassembled WGS sequence"/>
</dbReference>
<dbReference type="RefSeq" id="WP_322855655.1">
    <property type="nucleotide sequence ID" value="NZ_JAYDCJ010000003.1"/>
</dbReference>
<evidence type="ECO:0000313" key="2">
    <source>
        <dbReference type="Proteomes" id="UP001305746"/>
    </source>
</evidence>
<comment type="caution">
    <text evidence="1">The sequence shown here is derived from an EMBL/GenBank/DDBJ whole genome shotgun (WGS) entry which is preliminary data.</text>
</comment>
<protein>
    <recommendedName>
        <fullName evidence="3">Lipoprotein</fullName>
    </recommendedName>
</protein>
<dbReference type="PROSITE" id="PS51257">
    <property type="entry name" value="PROKAR_LIPOPROTEIN"/>
    <property type="match status" value="1"/>
</dbReference>
<dbReference type="EMBL" id="JAYDCJ010000003">
    <property type="protein sequence ID" value="MEA1081185.1"/>
    <property type="molecule type" value="Genomic_DNA"/>
</dbReference>
<keyword evidence="2" id="KW-1185">Reference proteome</keyword>
<sequence length="154" mass="17203">MIRHLAFRVLIPPLILTLAACQSLPDRQEGEARNTVFLSAQHCLSEYLEDLDKVHYGPCLKVVSVAGTSPAVRDDGFIELPVATPLVLRASCVYRHADGSPIPQTVEEVEYRITGQTFTKPGERWYLHAHQQARNVIGCQPTLARSTYPTYQTN</sequence>
<evidence type="ECO:0008006" key="3">
    <source>
        <dbReference type="Google" id="ProtNLM"/>
    </source>
</evidence>
<evidence type="ECO:0000313" key="1">
    <source>
        <dbReference type="EMBL" id="MEA1081185.1"/>
    </source>
</evidence>
<proteinExistence type="predicted"/>
<accession>A0ABU5NZG1</accession>
<reference evidence="1 2" key="1">
    <citation type="submission" date="2023-12" db="EMBL/GenBank/DDBJ databases">
        <title>Marinobacter qingdaonensis sp. nov., isolated from the intertidal sediment of Qingdao, PR China.</title>
        <authorList>
            <person name="Li Y."/>
        </authorList>
    </citation>
    <scope>NUCLEOTIDE SEQUENCE [LARGE SCALE GENOMIC DNA]</scope>
    <source>
        <strain evidence="1 2">ASW11-75</strain>
    </source>
</reference>
<gene>
    <name evidence="1" type="ORF">U5822_10920</name>
</gene>
<organism evidence="1 2">
    <name type="scientific">Marinobacter qingdaonensis</name>
    <dbReference type="NCBI Taxonomy" id="3108486"/>
    <lineage>
        <taxon>Bacteria</taxon>
        <taxon>Pseudomonadati</taxon>
        <taxon>Pseudomonadota</taxon>
        <taxon>Gammaproteobacteria</taxon>
        <taxon>Pseudomonadales</taxon>
        <taxon>Marinobacteraceae</taxon>
        <taxon>Marinobacter</taxon>
    </lineage>
</organism>